<accession>A0A0H5RPQ7</accession>
<keyword evidence="1" id="KW-0732">Signal</keyword>
<evidence type="ECO:0000313" key="2">
    <source>
        <dbReference type="EMBL" id="CRZ10709.1"/>
    </source>
</evidence>
<evidence type="ECO:0000256" key="1">
    <source>
        <dbReference type="SAM" id="SignalP"/>
    </source>
</evidence>
<reference evidence="2" key="1">
    <citation type="submission" date="2015-04" db="EMBL/GenBank/DDBJ databases">
        <title>The genome sequence of the plant pathogenic Rhizarian Plasmodiophora brassicae reveals insights in its biotrophic life cycle and the origin of chitin synthesis.</title>
        <authorList>
            <person name="Schwelm A."/>
            <person name="Fogelqvist J."/>
            <person name="Knaust A."/>
            <person name="Julke S."/>
            <person name="Lilja T."/>
            <person name="Dhandapani V."/>
            <person name="Bonilla-Rosso G."/>
            <person name="Karlsson M."/>
            <person name="Shevchenko A."/>
            <person name="Choi S.R."/>
            <person name="Kim H.G."/>
            <person name="Park J.Y."/>
            <person name="Lim Y.P."/>
            <person name="Ludwig-Muller J."/>
            <person name="Dixelius C."/>
        </authorList>
    </citation>
    <scope>NUCLEOTIDE SEQUENCE</scope>
    <source>
        <tissue evidence="2">Potato root galls</tissue>
    </source>
</reference>
<dbReference type="EMBL" id="HACM01010267">
    <property type="protein sequence ID" value="CRZ10709.1"/>
    <property type="molecule type" value="Transcribed_RNA"/>
</dbReference>
<feature type="signal peptide" evidence="1">
    <location>
        <begin position="1"/>
        <end position="20"/>
    </location>
</feature>
<proteinExistence type="predicted"/>
<protein>
    <submittedName>
        <fullName evidence="2">Uncharacterized protein</fullName>
    </submittedName>
</protein>
<feature type="chain" id="PRO_5005223346" evidence="1">
    <location>
        <begin position="21"/>
        <end position="181"/>
    </location>
</feature>
<dbReference type="AlphaFoldDB" id="A0A0H5RPQ7"/>
<sequence length="181" mass="20622">MGCFASYLNLLLLLFSLAHGVKFDETLLASDQDAEISSIIEQLTALSMAKEPESHVNLSSNESIEQENVFRKTLNEVTNQGLAALERRFPPNDFKHGNPSSSYNQHVNTYSDSDPEVLLCDVCHKLFQDLGMRPVRSCDQSHFNHIRFILDHDQPDPPTDCFSWLFLFFKPREGPIVSCFR</sequence>
<organism evidence="2">
    <name type="scientific">Spongospora subterranea</name>
    <dbReference type="NCBI Taxonomy" id="70186"/>
    <lineage>
        <taxon>Eukaryota</taxon>
        <taxon>Sar</taxon>
        <taxon>Rhizaria</taxon>
        <taxon>Endomyxa</taxon>
        <taxon>Phytomyxea</taxon>
        <taxon>Plasmodiophorida</taxon>
        <taxon>Plasmodiophoridae</taxon>
        <taxon>Spongospora</taxon>
    </lineage>
</organism>
<name>A0A0H5RPQ7_9EUKA</name>